<gene>
    <name evidence="4" type="ORF">GCM10011489_12130</name>
</gene>
<dbReference type="Proteomes" id="UP000621454">
    <property type="component" value="Unassembled WGS sequence"/>
</dbReference>
<comment type="caution">
    <text evidence="4">The sequence shown here is derived from an EMBL/GenBank/DDBJ whole genome shotgun (WGS) entry which is preliminary data.</text>
</comment>
<dbReference type="Gene3D" id="3.40.630.30">
    <property type="match status" value="1"/>
</dbReference>
<accession>A0A916T0X1</accession>
<reference evidence="4" key="2">
    <citation type="submission" date="2020-09" db="EMBL/GenBank/DDBJ databases">
        <authorList>
            <person name="Sun Q."/>
            <person name="Zhou Y."/>
        </authorList>
    </citation>
    <scope>NUCLEOTIDE SEQUENCE</scope>
    <source>
        <strain evidence="4">CGMCC 1.12827</strain>
    </source>
</reference>
<keyword evidence="2" id="KW-0012">Acyltransferase</keyword>
<feature type="domain" description="N-acetyltransferase" evidence="3">
    <location>
        <begin position="29"/>
        <end position="184"/>
    </location>
</feature>
<dbReference type="InterPro" id="IPR000182">
    <property type="entry name" value="GNAT_dom"/>
</dbReference>
<dbReference type="Pfam" id="PF00583">
    <property type="entry name" value="Acetyltransf_1"/>
    <property type="match status" value="1"/>
</dbReference>
<reference evidence="4" key="1">
    <citation type="journal article" date="2014" name="Int. J. Syst. Evol. Microbiol.">
        <title>Complete genome sequence of Corynebacterium casei LMG S-19264T (=DSM 44701T), isolated from a smear-ripened cheese.</title>
        <authorList>
            <consortium name="US DOE Joint Genome Institute (JGI-PGF)"/>
            <person name="Walter F."/>
            <person name="Albersmeier A."/>
            <person name="Kalinowski J."/>
            <person name="Ruckert C."/>
        </authorList>
    </citation>
    <scope>NUCLEOTIDE SEQUENCE</scope>
    <source>
        <strain evidence="4">CGMCC 1.12827</strain>
    </source>
</reference>
<evidence type="ECO:0000313" key="4">
    <source>
        <dbReference type="EMBL" id="GGB25501.1"/>
    </source>
</evidence>
<dbReference type="AlphaFoldDB" id="A0A916T0X1"/>
<evidence type="ECO:0000256" key="1">
    <source>
        <dbReference type="ARBA" id="ARBA00022679"/>
    </source>
</evidence>
<keyword evidence="1" id="KW-0808">Transferase</keyword>
<dbReference type="PANTHER" id="PTHR43877">
    <property type="entry name" value="AMINOALKYLPHOSPHONATE N-ACETYLTRANSFERASE-RELATED-RELATED"/>
    <property type="match status" value="1"/>
</dbReference>
<dbReference type="GO" id="GO:0016747">
    <property type="term" value="F:acyltransferase activity, transferring groups other than amino-acyl groups"/>
    <property type="evidence" value="ECO:0007669"/>
    <property type="project" value="InterPro"/>
</dbReference>
<dbReference type="PROSITE" id="PS51186">
    <property type="entry name" value="GNAT"/>
    <property type="match status" value="1"/>
</dbReference>
<dbReference type="InterPro" id="IPR016181">
    <property type="entry name" value="Acyl_CoA_acyltransferase"/>
</dbReference>
<evidence type="ECO:0000259" key="3">
    <source>
        <dbReference type="PROSITE" id="PS51186"/>
    </source>
</evidence>
<organism evidence="4 5">
    <name type="scientific">Gordonia jinhuaensis</name>
    <dbReference type="NCBI Taxonomy" id="1517702"/>
    <lineage>
        <taxon>Bacteria</taxon>
        <taxon>Bacillati</taxon>
        <taxon>Actinomycetota</taxon>
        <taxon>Actinomycetes</taxon>
        <taxon>Mycobacteriales</taxon>
        <taxon>Gordoniaceae</taxon>
        <taxon>Gordonia</taxon>
    </lineage>
</organism>
<dbReference type="InterPro" id="IPR050832">
    <property type="entry name" value="Bact_Acetyltransf"/>
</dbReference>
<sequence>MAAVSAREVTVSITRDPADATELAAVAAVTFPLACPPSSAPADIAAFIDSTLSAQRFADYLAADDREVLIARDDSTAIVGYSLVVYARPRDPDVLSVVTEPATEISKMYVLPDRHGGGVSAALMAAALDLAAGHGSALAWLGVNQENVRAQRFYRKMGFDIAGTKTFRVGNRTEHDYVMTRRLL</sequence>
<protein>
    <submittedName>
        <fullName evidence="4">N-acetyltransferase</fullName>
    </submittedName>
</protein>
<evidence type="ECO:0000313" key="5">
    <source>
        <dbReference type="Proteomes" id="UP000621454"/>
    </source>
</evidence>
<dbReference type="SUPFAM" id="SSF55729">
    <property type="entry name" value="Acyl-CoA N-acyltransferases (Nat)"/>
    <property type="match status" value="1"/>
</dbReference>
<keyword evidence="5" id="KW-1185">Reference proteome</keyword>
<evidence type="ECO:0000256" key="2">
    <source>
        <dbReference type="ARBA" id="ARBA00023315"/>
    </source>
</evidence>
<proteinExistence type="predicted"/>
<dbReference type="EMBL" id="BMGC01000006">
    <property type="protein sequence ID" value="GGB25501.1"/>
    <property type="molecule type" value="Genomic_DNA"/>
</dbReference>
<name>A0A916T0X1_9ACTN</name>